<dbReference type="InterPro" id="IPR049399">
    <property type="entry name" value="BDLP-like_hel"/>
</dbReference>
<feature type="domain" description="BDLP-like helical" evidence="1">
    <location>
        <begin position="1"/>
        <end position="76"/>
    </location>
</feature>
<feature type="non-terminal residue" evidence="2">
    <location>
        <position position="1"/>
    </location>
</feature>
<dbReference type="Pfam" id="PF21808">
    <property type="entry name" value="Dynamin-like_hel_bact"/>
    <property type="match status" value="1"/>
</dbReference>
<evidence type="ECO:0000259" key="1">
    <source>
        <dbReference type="Pfam" id="PF21808"/>
    </source>
</evidence>
<dbReference type="EMBL" id="JADEXP010000043">
    <property type="protein sequence ID" value="MBE9066466.1"/>
    <property type="molecule type" value="Genomic_DNA"/>
</dbReference>
<comment type="caution">
    <text evidence="2">The sequence shown here is derived from an EMBL/GenBank/DDBJ whole genome shotgun (WGS) entry which is preliminary data.</text>
</comment>
<dbReference type="AlphaFoldDB" id="A0A928X340"/>
<evidence type="ECO:0000313" key="3">
    <source>
        <dbReference type="Proteomes" id="UP000615026"/>
    </source>
</evidence>
<evidence type="ECO:0000313" key="2">
    <source>
        <dbReference type="EMBL" id="MBE9066466.1"/>
    </source>
</evidence>
<name>A0A928X340_LEPEC</name>
<organism evidence="2 3">
    <name type="scientific">Leptolyngbya cf. ectocarpi LEGE 11479</name>
    <dbReference type="NCBI Taxonomy" id="1828722"/>
    <lineage>
        <taxon>Bacteria</taxon>
        <taxon>Bacillati</taxon>
        <taxon>Cyanobacteriota</taxon>
        <taxon>Cyanophyceae</taxon>
        <taxon>Leptolyngbyales</taxon>
        <taxon>Leptolyngbyaceae</taxon>
        <taxon>Leptolyngbya group</taxon>
        <taxon>Leptolyngbya</taxon>
    </lineage>
</organism>
<keyword evidence="3" id="KW-1185">Reference proteome</keyword>
<reference evidence="2" key="1">
    <citation type="submission" date="2020-10" db="EMBL/GenBank/DDBJ databases">
        <authorList>
            <person name="Castelo-Branco R."/>
            <person name="Eusebio N."/>
            <person name="Adriana R."/>
            <person name="Vieira A."/>
            <person name="Brugerolle De Fraissinette N."/>
            <person name="Rezende De Castro R."/>
            <person name="Schneider M.P."/>
            <person name="Vasconcelos V."/>
            <person name="Leao P.N."/>
        </authorList>
    </citation>
    <scope>NUCLEOTIDE SEQUENCE</scope>
    <source>
        <strain evidence="2">LEGE 11479</strain>
    </source>
</reference>
<accession>A0A928X340</accession>
<protein>
    <submittedName>
        <fullName evidence="2">Dynamin</fullName>
    </submittedName>
</protein>
<proteinExistence type="predicted"/>
<dbReference type="Proteomes" id="UP000615026">
    <property type="component" value="Unassembled WGS sequence"/>
</dbReference>
<gene>
    <name evidence="2" type="ORF">IQ260_07355</name>
</gene>
<sequence>EFIKATRKEFVKHLPQIAADQWQPIYKAVQECFGTYEERAIERISGDIAARRLELSSLVEKKQQNEINREQTVERLKALEDSIQKELTTLQGMV</sequence>